<dbReference type="NCBIfam" id="NF008351">
    <property type="entry name" value="PRK11138.1"/>
    <property type="match status" value="1"/>
</dbReference>
<accession>A0A1N6MVN3</accession>
<dbReference type="SMART" id="SM00564">
    <property type="entry name" value="PQQ"/>
    <property type="match status" value="7"/>
</dbReference>
<name>A0A1N6MVN3_9GAMM</name>
<dbReference type="PANTHER" id="PTHR34512:SF30">
    <property type="entry name" value="OUTER MEMBRANE PROTEIN ASSEMBLY FACTOR BAMB"/>
    <property type="match status" value="1"/>
</dbReference>
<dbReference type="OrthoDB" id="5173551at2"/>
<dbReference type="GO" id="GO:0043165">
    <property type="term" value="P:Gram-negative-bacterium-type cell outer membrane assembly"/>
    <property type="evidence" value="ECO:0007669"/>
    <property type="project" value="UniProtKB-UniRule"/>
</dbReference>
<evidence type="ECO:0000256" key="4">
    <source>
        <dbReference type="HAMAP-Rule" id="MF_00923"/>
    </source>
</evidence>
<dbReference type="Proteomes" id="UP000224871">
    <property type="component" value="Unassembled WGS sequence"/>
</dbReference>
<proteinExistence type="inferred from homology"/>
<evidence type="ECO:0000313" key="8">
    <source>
        <dbReference type="EMBL" id="SIP72834.1"/>
    </source>
</evidence>
<keyword evidence="10" id="KW-1185">Reference proteome</keyword>
<feature type="domain" description="Pyrrolo-quinoline quinone repeat" evidence="6">
    <location>
        <begin position="74"/>
        <end position="317"/>
    </location>
</feature>
<dbReference type="Pfam" id="PF13360">
    <property type="entry name" value="PQQ_2"/>
    <property type="match status" value="1"/>
</dbReference>
<dbReference type="EMBL" id="NIBU01000003">
    <property type="protein sequence ID" value="PHM38293.1"/>
    <property type="molecule type" value="Genomic_DNA"/>
</dbReference>
<evidence type="ECO:0000259" key="6">
    <source>
        <dbReference type="Pfam" id="PF13360"/>
    </source>
</evidence>
<organism evidence="8 9">
    <name type="scientific">Xenorhabdus innexi</name>
    <dbReference type="NCBI Taxonomy" id="290109"/>
    <lineage>
        <taxon>Bacteria</taxon>
        <taxon>Pseudomonadati</taxon>
        <taxon>Pseudomonadota</taxon>
        <taxon>Gammaproteobacteria</taxon>
        <taxon>Enterobacterales</taxon>
        <taxon>Morganellaceae</taxon>
        <taxon>Xenorhabdus</taxon>
    </lineage>
</organism>
<dbReference type="RefSeq" id="WP_086956092.1">
    <property type="nucleotide sequence ID" value="NZ_CAWNQC010000223.1"/>
</dbReference>
<dbReference type="NCBIfam" id="TIGR03300">
    <property type="entry name" value="assembly_YfgL"/>
    <property type="match status" value="1"/>
</dbReference>
<comment type="subcellular location">
    <subcellularLocation>
        <location evidence="4">Cell outer membrane</location>
        <topology evidence="4">Lipid-anchor</topology>
    </subcellularLocation>
</comment>
<gene>
    <name evidence="8" type="primary">yfgL</name>
    <name evidence="4" type="synonym">bamB</name>
    <name evidence="7" type="ORF">Xinn_00407</name>
    <name evidence="8" type="ORF">XIS1_1680071</name>
</gene>
<keyword evidence="4" id="KW-0564">Palmitate</keyword>
<protein>
    <recommendedName>
        <fullName evidence="4">Outer membrane protein assembly factor BamB</fullName>
    </recommendedName>
</protein>
<comment type="subunit">
    <text evidence="4">Part of the Bam complex, which is composed of the outer membrane protein BamA, and four lipoproteins BamB, BamC, BamD and BamE.</text>
</comment>
<evidence type="ECO:0000256" key="2">
    <source>
        <dbReference type="ARBA" id="ARBA00023136"/>
    </source>
</evidence>
<evidence type="ECO:0000313" key="7">
    <source>
        <dbReference type="EMBL" id="PHM38293.1"/>
    </source>
</evidence>
<comment type="function">
    <text evidence="4">Part of the outer membrane protein assembly complex, which is involved in assembly and insertion of beta-barrel proteins into the outer membrane.</text>
</comment>
<dbReference type="Proteomes" id="UP000196435">
    <property type="component" value="Unassembled WGS sequence"/>
</dbReference>
<feature type="chain" id="PRO_5013414431" description="Outer membrane protein assembly factor BamB" evidence="5">
    <location>
        <begin position="19"/>
        <end position="390"/>
    </location>
</feature>
<keyword evidence="1 4" id="KW-0732">Signal</keyword>
<feature type="signal peptide" evidence="5">
    <location>
        <begin position="1"/>
        <end position="18"/>
    </location>
</feature>
<dbReference type="AlphaFoldDB" id="A0A1N6MVN3"/>
<evidence type="ECO:0000313" key="10">
    <source>
        <dbReference type="Proteomes" id="UP000224871"/>
    </source>
</evidence>
<dbReference type="HAMAP" id="MF_00923">
    <property type="entry name" value="OM_assembly_BamB"/>
    <property type="match status" value="1"/>
</dbReference>
<dbReference type="InterPro" id="IPR015943">
    <property type="entry name" value="WD40/YVTN_repeat-like_dom_sf"/>
</dbReference>
<dbReference type="Gene3D" id="2.130.10.10">
    <property type="entry name" value="YVTN repeat-like/Quinoprotein amine dehydrogenase"/>
    <property type="match status" value="1"/>
</dbReference>
<dbReference type="PROSITE" id="PS51257">
    <property type="entry name" value="PROKAR_LIPOPROTEIN"/>
    <property type="match status" value="1"/>
</dbReference>
<keyword evidence="4 8" id="KW-0449">Lipoprotein</keyword>
<evidence type="ECO:0000256" key="3">
    <source>
        <dbReference type="ARBA" id="ARBA00023237"/>
    </source>
</evidence>
<dbReference type="InterPro" id="IPR002372">
    <property type="entry name" value="PQQ_rpt_dom"/>
</dbReference>
<dbReference type="InterPro" id="IPR017687">
    <property type="entry name" value="BamB"/>
</dbReference>
<evidence type="ECO:0000256" key="1">
    <source>
        <dbReference type="ARBA" id="ARBA00022729"/>
    </source>
</evidence>
<evidence type="ECO:0000313" key="9">
    <source>
        <dbReference type="Proteomes" id="UP000196435"/>
    </source>
</evidence>
<dbReference type="GO" id="GO:0051205">
    <property type="term" value="P:protein insertion into membrane"/>
    <property type="evidence" value="ECO:0007669"/>
    <property type="project" value="UniProtKB-UniRule"/>
</dbReference>
<dbReference type="InterPro" id="IPR018391">
    <property type="entry name" value="PQQ_b-propeller_rpt"/>
</dbReference>
<dbReference type="PANTHER" id="PTHR34512">
    <property type="entry name" value="CELL SURFACE PROTEIN"/>
    <property type="match status" value="1"/>
</dbReference>
<dbReference type="EMBL" id="FTLG01000077">
    <property type="protein sequence ID" value="SIP72834.1"/>
    <property type="molecule type" value="Genomic_DNA"/>
</dbReference>
<reference evidence="7 10" key="3">
    <citation type="journal article" date="2017" name="Nat. Microbiol.">
        <title>Natural product diversity associated with the nematode symbionts Photorhabdus and Xenorhabdus.</title>
        <authorList>
            <person name="Tobias N.J."/>
            <person name="Wolff H."/>
            <person name="Djahanschiri B."/>
            <person name="Grundmann F."/>
            <person name="Kronenwerth M."/>
            <person name="Shi Y.M."/>
            <person name="Simonyi S."/>
            <person name="Grun P."/>
            <person name="Shapiro-Ilan D."/>
            <person name="Pidot S.J."/>
            <person name="Stinear T.P."/>
            <person name="Ebersberger I."/>
            <person name="Bode H.B."/>
        </authorList>
    </citation>
    <scope>NUCLEOTIDE SEQUENCE [LARGE SCALE GENOMIC DNA]</scope>
    <source>
        <strain evidence="7 10">DSM 16336</strain>
    </source>
</reference>
<reference evidence="9" key="2">
    <citation type="submission" date="2016-12" db="EMBL/GenBank/DDBJ databases">
        <authorList>
            <person name="Gaudriault S."/>
        </authorList>
    </citation>
    <scope>NUCLEOTIDE SEQUENCE [LARGE SCALE GENOMIC DNA]</scope>
    <source>
        <strain evidence="9">HGB1681 (deposited as PTA-6826 in the American Type Culture Collection)</strain>
    </source>
</reference>
<evidence type="ECO:0000256" key="5">
    <source>
        <dbReference type="SAM" id="SignalP"/>
    </source>
</evidence>
<keyword evidence="2 4" id="KW-0472">Membrane</keyword>
<dbReference type="InterPro" id="IPR011047">
    <property type="entry name" value="Quinoprotein_ADH-like_sf"/>
</dbReference>
<dbReference type="CDD" id="cd10276">
    <property type="entry name" value="BamB_YfgL"/>
    <property type="match status" value="1"/>
</dbReference>
<keyword evidence="3 4" id="KW-0998">Cell outer membrane</keyword>
<reference evidence="8" key="1">
    <citation type="submission" date="2016-12" db="EMBL/GenBank/DDBJ databases">
        <authorList>
            <person name="Song W.-J."/>
            <person name="Kurnit D.M."/>
        </authorList>
    </citation>
    <scope>NUCLEOTIDE SEQUENCE [LARGE SCALE GENOMIC DNA]</scope>
    <source>
        <strain evidence="8">HGB1681</strain>
    </source>
</reference>
<sequence>MQLRKTLLVGLVASVLLAGCSSEQDTVIMSPLPKVENQFNPHVVWDKSVGSGVGHYYSHLSPAWQGSAVYVADRNGLVKAFDIDSGKELWSTDLSEKTGLLSSRLPALLSGGLTVSGDRLYVGTEKAKVIALDTTSGKVEWEAQVAGEALSRPVLSDGLILIHTGNGMLQALNEKDGSIAWSINMDTPPLSVRGESAPAVAYGAAIVGGDNGRVSAVLLSQGQLIWQQRISQVTGATEIDRLNDVDMTPVISDNVIYAIAYNGNLVAMDMRSGQVIWKRELGSINDMVVTDNNIFVVDQDDRILSLRKSDGVTIWSQNDLLHRNLTAPEMYNGYLVVGDGEGYLHWLNMGDGQFVAQHKVDSSGLLSRPVIASDKLMVQAKNGTVYLYTR</sequence>
<comment type="similarity">
    <text evidence="4">Belongs to the BamB family.</text>
</comment>
<dbReference type="SUPFAM" id="SSF50998">
    <property type="entry name" value="Quinoprotein alcohol dehydrogenase-like"/>
    <property type="match status" value="1"/>
</dbReference>
<dbReference type="GO" id="GO:0009279">
    <property type="term" value="C:cell outer membrane"/>
    <property type="evidence" value="ECO:0007669"/>
    <property type="project" value="UniProtKB-SubCell"/>
</dbReference>